<keyword evidence="6" id="KW-0809">Transit peptide</keyword>
<evidence type="ECO:0000256" key="1">
    <source>
        <dbReference type="ARBA" id="ARBA00004225"/>
    </source>
</evidence>
<dbReference type="InterPro" id="IPR000537">
    <property type="entry name" value="UbiA_prenyltransferase"/>
</dbReference>
<dbReference type="NCBIfam" id="TIGR01473">
    <property type="entry name" value="cyoE_ctaB"/>
    <property type="match status" value="1"/>
</dbReference>
<proteinExistence type="inferred from homology"/>
<comment type="similarity">
    <text evidence="2">Belongs to the UbiA prenyltransferase family.</text>
</comment>
<dbReference type="InterPro" id="IPR044878">
    <property type="entry name" value="UbiA_sf"/>
</dbReference>
<comment type="subcellular location">
    <subcellularLocation>
        <location evidence="1">Mitochondrion membrane</location>
        <topology evidence="1">Multi-pass membrane protein</topology>
    </subcellularLocation>
</comment>
<evidence type="ECO:0000256" key="12">
    <source>
        <dbReference type="SAM" id="Phobius"/>
    </source>
</evidence>
<evidence type="ECO:0000256" key="11">
    <source>
        <dbReference type="ARBA" id="ARBA00030253"/>
    </source>
</evidence>
<sequence>MDLGRISTSLLRSTTRLSIKPHCLNHLRYLSELRSFNRSSHQSVSTNHSRISSSCFKESNRFFTPSQALRSNSNYRANFSHTSEPIFHQVKTKHVYEGNLDGARSGQLFGQEERDVEEFGWKPIPRKISLFRRVSLYQALAKSRLSSLIVLTTMASYALCPVPDNLVTSSLTTLLATATGTYLCSASANTLNQIFETPFDAQMSRTRARPLVRRLVSLPHATTLAFSSGLTGAIVLATMVNPTTACLGVANLILYAFFYTPLKRISITNTWLGALVGAIPALMGATAAGAPLNQLSSWLPAGLLYVWQFPHFNSLAHTLRRDYCRAGYQMMSNVTAELNSRVSLRYALMTIPLCSYLVPSYGLTNQLFGWISLIPNLFLIAPAFRFWLSTPRATPNLSYSKTKELVHKVLSFEGTKARQDLEAKKLFWASLIHLPCILILMMVCKSSQSQDDNNGEIRE</sequence>
<dbReference type="EMBL" id="CALTRL010006036">
    <property type="protein sequence ID" value="CAH7689001.1"/>
    <property type="molecule type" value="Genomic_DNA"/>
</dbReference>
<gene>
    <name evidence="13" type="ORF">PPACK8108_LOCUS24053</name>
</gene>
<dbReference type="GO" id="GO:0008495">
    <property type="term" value="F:protoheme IX farnesyltransferase activity"/>
    <property type="evidence" value="ECO:0007669"/>
    <property type="project" value="InterPro"/>
</dbReference>
<keyword evidence="5 12" id="KW-0812">Transmembrane</keyword>
<keyword evidence="8" id="KW-0496">Mitochondrion</keyword>
<keyword evidence="7 12" id="KW-1133">Transmembrane helix</keyword>
<dbReference type="AlphaFoldDB" id="A0AAV0BSE6"/>
<dbReference type="FunFam" id="1.10.357.140:FF:000004">
    <property type="entry name" value="Protoheme IX farnesyltransferase, mitochondrial"/>
    <property type="match status" value="1"/>
</dbReference>
<dbReference type="GO" id="GO:0006784">
    <property type="term" value="P:heme A biosynthetic process"/>
    <property type="evidence" value="ECO:0007669"/>
    <property type="project" value="TreeGrafter"/>
</dbReference>
<dbReference type="CDD" id="cd13957">
    <property type="entry name" value="PT_UbiA_Cox10"/>
    <property type="match status" value="1"/>
</dbReference>
<evidence type="ECO:0000256" key="4">
    <source>
        <dbReference type="ARBA" id="ARBA00022679"/>
    </source>
</evidence>
<accession>A0AAV0BSE6</accession>
<keyword evidence="9" id="KW-0350">Heme biosynthesis</keyword>
<keyword evidence="4" id="KW-0808">Transferase</keyword>
<dbReference type="GO" id="GO:0031966">
    <property type="term" value="C:mitochondrial membrane"/>
    <property type="evidence" value="ECO:0007669"/>
    <property type="project" value="UniProtKB-SubCell"/>
</dbReference>
<evidence type="ECO:0000256" key="8">
    <source>
        <dbReference type="ARBA" id="ARBA00023128"/>
    </source>
</evidence>
<feature type="transmembrane region" description="Helical" evidence="12">
    <location>
        <begin position="426"/>
        <end position="443"/>
    </location>
</feature>
<evidence type="ECO:0000256" key="5">
    <source>
        <dbReference type="ARBA" id="ARBA00022692"/>
    </source>
</evidence>
<evidence type="ECO:0000256" key="9">
    <source>
        <dbReference type="ARBA" id="ARBA00023133"/>
    </source>
</evidence>
<protein>
    <recommendedName>
        <fullName evidence="3">Protoheme IX farnesyltransferase, mitochondrial</fullName>
    </recommendedName>
    <alternativeName>
        <fullName evidence="11">Heme O synthase</fullName>
    </alternativeName>
</protein>
<evidence type="ECO:0000313" key="14">
    <source>
        <dbReference type="Proteomes" id="UP001153365"/>
    </source>
</evidence>
<comment type="caution">
    <text evidence="13">The sequence shown here is derived from an EMBL/GenBank/DDBJ whole genome shotgun (WGS) entry which is preliminary data.</text>
</comment>
<evidence type="ECO:0000256" key="10">
    <source>
        <dbReference type="ARBA" id="ARBA00023136"/>
    </source>
</evidence>
<dbReference type="PROSITE" id="PS00943">
    <property type="entry name" value="UBIA"/>
    <property type="match status" value="1"/>
</dbReference>
<dbReference type="PANTHER" id="PTHR43448">
    <property type="entry name" value="PROTOHEME IX FARNESYLTRANSFERASE, MITOCHONDRIAL"/>
    <property type="match status" value="1"/>
</dbReference>
<keyword evidence="10 12" id="KW-0472">Membrane</keyword>
<feature type="transmembrane region" description="Helical" evidence="12">
    <location>
        <begin position="271"/>
        <end position="290"/>
    </location>
</feature>
<name>A0AAV0BSE6_PHAPC</name>
<feature type="transmembrane region" description="Helical" evidence="12">
    <location>
        <begin position="367"/>
        <end position="388"/>
    </location>
</feature>
<evidence type="ECO:0000256" key="7">
    <source>
        <dbReference type="ARBA" id="ARBA00022989"/>
    </source>
</evidence>
<dbReference type="Proteomes" id="UP001153365">
    <property type="component" value="Unassembled WGS sequence"/>
</dbReference>
<dbReference type="InterPro" id="IPR006369">
    <property type="entry name" value="Protohaem_IX_farnesylTrfase"/>
</dbReference>
<reference evidence="13" key="1">
    <citation type="submission" date="2022-06" db="EMBL/GenBank/DDBJ databases">
        <authorList>
            <consortium name="SYNGENTA / RWTH Aachen University"/>
        </authorList>
    </citation>
    <scope>NUCLEOTIDE SEQUENCE</scope>
</reference>
<evidence type="ECO:0000313" key="13">
    <source>
        <dbReference type="EMBL" id="CAH7689001.1"/>
    </source>
</evidence>
<evidence type="ECO:0000256" key="2">
    <source>
        <dbReference type="ARBA" id="ARBA00005985"/>
    </source>
</evidence>
<evidence type="ECO:0000256" key="3">
    <source>
        <dbReference type="ARBA" id="ARBA00016335"/>
    </source>
</evidence>
<dbReference type="Pfam" id="PF01040">
    <property type="entry name" value="UbiA"/>
    <property type="match status" value="1"/>
</dbReference>
<evidence type="ECO:0000256" key="6">
    <source>
        <dbReference type="ARBA" id="ARBA00022946"/>
    </source>
</evidence>
<dbReference type="PANTHER" id="PTHR43448:SF2">
    <property type="entry name" value="PROTOHEME IX FARNESYLTRANSFERASE, MITOCHONDRIAL"/>
    <property type="match status" value="1"/>
</dbReference>
<organism evidence="13 14">
    <name type="scientific">Phakopsora pachyrhizi</name>
    <name type="common">Asian soybean rust disease fungus</name>
    <dbReference type="NCBI Taxonomy" id="170000"/>
    <lineage>
        <taxon>Eukaryota</taxon>
        <taxon>Fungi</taxon>
        <taxon>Dikarya</taxon>
        <taxon>Basidiomycota</taxon>
        <taxon>Pucciniomycotina</taxon>
        <taxon>Pucciniomycetes</taxon>
        <taxon>Pucciniales</taxon>
        <taxon>Phakopsoraceae</taxon>
        <taxon>Phakopsora</taxon>
    </lineage>
</organism>
<dbReference type="Gene3D" id="1.10.357.140">
    <property type="entry name" value="UbiA prenyltransferase"/>
    <property type="match status" value="1"/>
</dbReference>
<feature type="transmembrane region" description="Helical" evidence="12">
    <location>
        <begin position="242"/>
        <end position="259"/>
    </location>
</feature>
<keyword evidence="14" id="KW-1185">Reference proteome</keyword>
<dbReference type="InterPro" id="IPR030470">
    <property type="entry name" value="UbiA_prenylTrfase_CS"/>
</dbReference>